<dbReference type="HOGENOM" id="CLU_104708_0_0_1"/>
<reference evidence="2" key="1">
    <citation type="submission" date="2011-11" db="EMBL/GenBank/DDBJ databases">
        <title>The Genome Sequence of Fusarium oxysporum PHW808.</title>
        <authorList>
            <consortium name="The Broad Institute Genome Sequencing Platform"/>
            <person name="Ma L.-J."/>
            <person name="Gale L.R."/>
            <person name="Schwartz D.C."/>
            <person name="Zhou S."/>
            <person name="Corby-Kistler H."/>
            <person name="Young S.K."/>
            <person name="Zeng Q."/>
            <person name="Gargeya S."/>
            <person name="Fitzgerald M."/>
            <person name="Haas B."/>
            <person name="Abouelleil A."/>
            <person name="Alvarado L."/>
            <person name="Arachchi H.M."/>
            <person name="Berlin A."/>
            <person name="Brown A."/>
            <person name="Chapman S.B."/>
            <person name="Chen Z."/>
            <person name="Dunbar C."/>
            <person name="Freedman E."/>
            <person name="Gearin G."/>
            <person name="Goldberg J."/>
            <person name="Griggs A."/>
            <person name="Gujja S."/>
            <person name="Heiman D."/>
            <person name="Howarth C."/>
            <person name="Larson L."/>
            <person name="Lui A."/>
            <person name="MacDonald P.J.P."/>
            <person name="Montmayeur A."/>
            <person name="Murphy C."/>
            <person name="Neiman D."/>
            <person name="Pearson M."/>
            <person name="Priest M."/>
            <person name="Roberts A."/>
            <person name="Saif S."/>
            <person name="Shea T."/>
            <person name="Shenoy N."/>
            <person name="Sisk P."/>
            <person name="Stolte C."/>
            <person name="Sykes S."/>
            <person name="Wortman J."/>
            <person name="Nusbaum C."/>
            <person name="Birren B."/>
        </authorList>
    </citation>
    <scope>NUCLEOTIDE SEQUENCE [LARGE SCALE GENOMIC DNA]</scope>
    <source>
        <strain evidence="2">54008</strain>
    </source>
</reference>
<dbReference type="EMBL" id="JH658809">
    <property type="protein sequence ID" value="EXL85232.1"/>
    <property type="molecule type" value="Genomic_DNA"/>
</dbReference>
<evidence type="ECO:0000256" key="1">
    <source>
        <dbReference type="SAM" id="Phobius"/>
    </source>
</evidence>
<evidence type="ECO:0000313" key="2">
    <source>
        <dbReference type="EMBL" id="EXL85232.1"/>
    </source>
</evidence>
<sequence>MHRRTPGTIEWAFVPWMLQGLINNGQGSIAAKQGTHVQMIVHFSQSGHRALWQLSLPQPYEATMCVHGSGPGPGPLHPGAPLSKGTVEPWISISIRAEQRNRMTTALTTAADSAGYGEYRQRGTPIDVSEPPPRMTQTALFRPPSSQLADGPSTTLGLKHTRAHPVYRSRRPMMSLDLAVMHSYPDCALLLAVEKFNETMLATITGPCACKMTAFLLSVLFLFGRTTNKRR</sequence>
<gene>
    <name evidence="2" type="ORF">FOPG_02649</name>
</gene>
<keyword evidence="1" id="KW-0812">Transmembrane</keyword>
<name>X0I8Z9_FUSOX</name>
<dbReference type="AlphaFoldDB" id="X0I8Z9"/>
<keyword evidence="1" id="KW-1133">Transmembrane helix</keyword>
<accession>X0I8Z9</accession>
<organism evidence="2">
    <name type="scientific">Fusarium oxysporum f. sp. conglutinans race 2 54008</name>
    <dbReference type="NCBI Taxonomy" id="1089457"/>
    <lineage>
        <taxon>Eukaryota</taxon>
        <taxon>Fungi</taxon>
        <taxon>Dikarya</taxon>
        <taxon>Ascomycota</taxon>
        <taxon>Pezizomycotina</taxon>
        <taxon>Sordariomycetes</taxon>
        <taxon>Hypocreomycetidae</taxon>
        <taxon>Hypocreales</taxon>
        <taxon>Nectriaceae</taxon>
        <taxon>Fusarium</taxon>
        <taxon>Fusarium oxysporum species complex</taxon>
    </lineage>
</organism>
<proteinExistence type="predicted"/>
<keyword evidence="1" id="KW-0472">Membrane</keyword>
<feature type="transmembrane region" description="Helical" evidence="1">
    <location>
        <begin position="199"/>
        <end position="223"/>
    </location>
</feature>
<protein>
    <submittedName>
        <fullName evidence="2">Uncharacterized protein</fullName>
    </submittedName>
</protein>
<reference evidence="2" key="2">
    <citation type="submission" date="2012-05" db="EMBL/GenBank/DDBJ databases">
        <title>The Genome Annotation of Fusarium oxysporum PHW808.</title>
        <authorList>
            <consortium name="The Broad Institute Genomics Platform"/>
            <person name="Ma L.-J."/>
            <person name="Corby-Kistler H."/>
            <person name="Broz K."/>
            <person name="Gale L.R."/>
            <person name="Jonkers W."/>
            <person name="O'Donnell K."/>
            <person name="Ploetz R."/>
            <person name="Steinberg C."/>
            <person name="Schwartz D.C."/>
            <person name="VanEtten H."/>
            <person name="Zhou S."/>
            <person name="Young S.K."/>
            <person name="Zeng Q."/>
            <person name="Gargeya S."/>
            <person name="Fitzgerald M."/>
            <person name="Abouelleil A."/>
            <person name="Alvarado L."/>
            <person name="Chapman S.B."/>
            <person name="Gainer-Dewar J."/>
            <person name="Goldberg J."/>
            <person name="Griggs A."/>
            <person name="Gujja S."/>
            <person name="Hansen M."/>
            <person name="Howarth C."/>
            <person name="Imamovic A."/>
            <person name="Ireland A."/>
            <person name="Larimer J."/>
            <person name="McCowan C."/>
            <person name="Murphy C."/>
            <person name="Pearson M."/>
            <person name="Poon T.W."/>
            <person name="Priest M."/>
            <person name="Roberts A."/>
            <person name="Saif S."/>
            <person name="Shea T."/>
            <person name="Sykes S."/>
            <person name="Wortman J."/>
            <person name="Nusbaum C."/>
            <person name="Birren B."/>
        </authorList>
    </citation>
    <scope>NUCLEOTIDE SEQUENCE</scope>
    <source>
        <strain evidence="2">54008</strain>
    </source>
</reference>
<dbReference type="Proteomes" id="UP000030676">
    <property type="component" value="Unassembled WGS sequence"/>
</dbReference>